<accession>A0A0S2LZA1</accession>
<protein>
    <submittedName>
        <fullName evidence="1">Uncharacterized protein</fullName>
    </submittedName>
</protein>
<dbReference type="Proteomes" id="UP000059574">
    <property type="component" value="Chromosome"/>
</dbReference>
<gene>
    <name evidence="1" type="ORF">AS189_09425</name>
</gene>
<organism evidence="1 2">
    <name type="scientific">Arthrobacter alpinus</name>
    <dbReference type="NCBI Taxonomy" id="656366"/>
    <lineage>
        <taxon>Bacteria</taxon>
        <taxon>Bacillati</taxon>
        <taxon>Actinomycetota</taxon>
        <taxon>Actinomycetes</taxon>
        <taxon>Micrococcales</taxon>
        <taxon>Micrococcaceae</taxon>
        <taxon>Arthrobacter</taxon>
    </lineage>
</organism>
<dbReference type="EMBL" id="CP013200">
    <property type="protein sequence ID" value="ALO66673.1"/>
    <property type="molecule type" value="Genomic_DNA"/>
</dbReference>
<evidence type="ECO:0000313" key="2">
    <source>
        <dbReference type="Proteomes" id="UP000059574"/>
    </source>
</evidence>
<name>A0A0S2LZA1_9MICC</name>
<reference evidence="1 2" key="2">
    <citation type="journal article" date="2016" name="J. Biotechnol.">
        <title>Complete genome sequence of Arthrobacter alpinus ERGS4:06, a yellow pigmented bacterium tolerant to cold and radiations isolated from Sikkim Himalaya.</title>
        <authorList>
            <person name="Kumar R."/>
            <person name="Singh D."/>
            <person name="Swarnkar M.K."/>
            <person name="Singh A.K."/>
            <person name="Kumar S."/>
        </authorList>
    </citation>
    <scope>NUCLEOTIDE SEQUENCE [LARGE SCALE GENOMIC DNA]</scope>
    <source>
        <strain evidence="1 2">ERGS4:06</strain>
    </source>
</reference>
<proteinExistence type="predicted"/>
<reference evidence="2" key="1">
    <citation type="submission" date="2015-11" db="EMBL/GenBank/DDBJ databases">
        <authorList>
            <person name="Kumar R."/>
            <person name="Singh D."/>
            <person name="Swarnkar M.K."/>
            <person name="Singh A.K."/>
            <person name="Kumar S."/>
        </authorList>
    </citation>
    <scope>NUCLEOTIDE SEQUENCE [LARGE SCALE GENOMIC DNA]</scope>
    <source>
        <strain evidence="2">ERGS4:06</strain>
    </source>
</reference>
<sequence length="223" mass="25472">MCRPHYALFKVNKSHDDVQAWLKSTTSVPNAFLPCAAAGCPISADNPRVDLRLCSNHRYQLAARRSRGEILDEQSALQWLSDPVDPPYMLRIGRLSQRMQTEIRYVIQAHLDLHQGPLQVRTYRNLINKGAKWNSESLLATIERTAGTVNANSRSVYRFIREVLVKQKRRHEGYDLYSENLIYLNDLNLRTTASSRREMFEKPPWTCPGLRSPGSAKATETGC</sequence>
<evidence type="ECO:0000313" key="1">
    <source>
        <dbReference type="EMBL" id="ALO66673.1"/>
    </source>
</evidence>
<dbReference type="AlphaFoldDB" id="A0A0S2LZA1"/>